<reference evidence="1" key="1">
    <citation type="submission" date="2023-05" db="EMBL/GenBank/DDBJ databases">
        <authorList>
            <person name="Stuckert A."/>
        </authorList>
    </citation>
    <scope>NUCLEOTIDE SEQUENCE</scope>
</reference>
<dbReference type="EMBL" id="CATNWA010004357">
    <property type="protein sequence ID" value="CAI9547576.1"/>
    <property type="molecule type" value="Genomic_DNA"/>
</dbReference>
<proteinExistence type="predicted"/>
<evidence type="ECO:0000313" key="2">
    <source>
        <dbReference type="Proteomes" id="UP001162483"/>
    </source>
</evidence>
<accession>A0ABN9BJP1</accession>
<keyword evidence="2" id="KW-1185">Reference proteome</keyword>
<comment type="caution">
    <text evidence="1">The sequence shown here is derived from an EMBL/GenBank/DDBJ whole genome shotgun (WGS) entry which is preliminary data.</text>
</comment>
<evidence type="ECO:0000313" key="1">
    <source>
        <dbReference type="EMBL" id="CAI9547576.1"/>
    </source>
</evidence>
<evidence type="ECO:0008006" key="3">
    <source>
        <dbReference type="Google" id="ProtNLM"/>
    </source>
</evidence>
<gene>
    <name evidence="1" type="ORF">SPARVUS_LOCUS3019195</name>
</gene>
<sequence>MFSYGAAAASICGCSSTSTQHTYLLLRHSIFAGPLGSAPSPVIGRLCAFPELQFWRPITGEEAEPSSRTNIQWPN</sequence>
<protein>
    <recommendedName>
        <fullName evidence="3">Secreted protein</fullName>
    </recommendedName>
</protein>
<dbReference type="Proteomes" id="UP001162483">
    <property type="component" value="Unassembled WGS sequence"/>
</dbReference>
<organism evidence="1 2">
    <name type="scientific">Staurois parvus</name>
    <dbReference type="NCBI Taxonomy" id="386267"/>
    <lineage>
        <taxon>Eukaryota</taxon>
        <taxon>Metazoa</taxon>
        <taxon>Chordata</taxon>
        <taxon>Craniata</taxon>
        <taxon>Vertebrata</taxon>
        <taxon>Euteleostomi</taxon>
        <taxon>Amphibia</taxon>
        <taxon>Batrachia</taxon>
        <taxon>Anura</taxon>
        <taxon>Neobatrachia</taxon>
        <taxon>Ranoidea</taxon>
        <taxon>Ranidae</taxon>
        <taxon>Staurois</taxon>
    </lineage>
</organism>
<name>A0ABN9BJP1_9NEOB</name>